<keyword evidence="6" id="KW-1185">Reference proteome</keyword>
<gene>
    <name evidence="5" type="primary">pqqA</name>
    <name evidence="5" type="ORF">V6590_07440</name>
</gene>
<proteinExistence type="inferred from homology"/>
<comment type="pathway">
    <text evidence="1">Cofactor biosynthesis; pyrroloquinoline quinone biosynthesis.</text>
</comment>
<dbReference type="EMBL" id="JBALHR010000003">
    <property type="protein sequence ID" value="MEH7827977.1"/>
    <property type="molecule type" value="Genomic_DNA"/>
</dbReference>
<reference evidence="5" key="1">
    <citation type="submission" date="2024-02" db="EMBL/GenBank/DDBJ databases">
        <title>Genome sequences of strain Gemmobacter sp. JM10B15.</title>
        <authorList>
            <person name="Zhang M."/>
        </authorList>
    </citation>
    <scope>NUCLEOTIDE SEQUENCE</scope>
    <source>
        <strain evidence="5">JM10B15</strain>
    </source>
</reference>
<keyword evidence="4" id="KW-0884">PQQ biosynthesis</keyword>
<comment type="caution">
    <text evidence="5">The sequence shown here is derived from an EMBL/GenBank/DDBJ whole genome shotgun (WGS) entry which is preliminary data.</text>
</comment>
<evidence type="ECO:0000256" key="2">
    <source>
        <dbReference type="ARBA" id="ARBA00009325"/>
    </source>
</evidence>
<dbReference type="RefSeq" id="WP_335421731.1">
    <property type="nucleotide sequence ID" value="NZ_JBALHR010000003.1"/>
</dbReference>
<evidence type="ECO:0000256" key="1">
    <source>
        <dbReference type="ARBA" id="ARBA00004886"/>
    </source>
</evidence>
<dbReference type="Proteomes" id="UP001431963">
    <property type="component" value="Unassembled WGS sequence"/>
</dbReference>
<evidence type="ECO:0000313" key="6">
    <source>
        <dbReference type="Proteomes" id="UP001431963"/>
    </source>
</evidence>
<name>A0ABU8BUN4_9RHOB</name>
<comment type="similarity">
    <text evidence="2">Belongs to the PqqA family.</text>
</comment>
<evidence type="ECO:0000256" key="3">
    <source>
        <dbReference type="ARBA" id="ARBA00015086"/>
    </source>
</evidence>
<evidence type="ECO:0000313" key="5">
    <source>
        <dbReference type="EMBL" id="MEH7827977.1"/>
    </source>
</evidence>
<dbReference type="NCBIfam" id="TIGR02107">
    <property type="entry name" value="PQQ_syn_pqqA"/>
    <property type="match status" value="1"/>
</dbReference>
<dbReference type="Pfam" id="PF08042">
    <property type="entry name" value="PqqA"/>
    <property type="match status" value="1"/>
</dbReference>
<sequence>MAWKKPTAKAIACGMEINMYGPSEDDRRPDTGV</sequence>
<dbReference type="InterPro" id="IPR011725">
    <property type="entry name" value="PQQ_synth_PqqA"/>
</dbReference>
<evidence type="ECO:0000256" key="4">
    <source>
        <dbReference type="ARBA" id="ARBA00022905"/>
    </source>
</evidence>
<accession>A0ABU8BUN4</accession>
<organism evidence="5 6">
    <name type="scientific">Gemmobacter denitrificans</name>
    <dbReference type="NCBI Taxonomy" id="3123040"/>
    <lineage>
        <taxon>Bacteria</taxon>
        <taxon>Pseudomonadati</taxon>
        <taxon>Pseudomonadota</taxon>
        <taxon>Alphaproteobacteria</taxon>
        <taxon>Rhodobacterales</taxon>
        <taxon>Paracoccaceae</taxon>
        <taxon>Gemmobacter</taxon>
    </lineage>
</organism>
<protein>
    <recommendedName>
        <fullName evidence="3">Coenzyme PQQ synthesis protein A</fullName>
    </recommendedName>
</protein>